<evidence type="ECO:0000313" key="3">
    <source>
        <dbReference type="Proteomes" id="UP000325313"/>
    </source>
</evidence>
<gene>
    <name evidence="2" type="ORF">PGTUg99_028643</name>
</gene>
<dbReference type="Proteomes" id="UP000325313">
    <property type="component" value="Unassembled WGS sequence"/>
</dbReference>
<name>A0A5B0RF85_PUCGR</name>
<keyword evidence="1" id="KW-0732">Signal</keyword>
<feature type="signal peptide" evidence="1">
    <location>
        <begin position="1"/>
        <end position="17"/>
    </location>
</feature>
<sequence length="55" mass="6174">MNLRFVVSLCTVLNALGVDPKKVSEGSLEMVRTRHAGLLSTARIDPQERDHTRRV</sequence>
<evidence type="ECO:0000256" key="1">
    <source>
        <dbReference type="SAM" id="SignalP"/>
    </source>
</evidence>
<reference evidence="2 3" key="1">
    <citation type="submission" date="2019-05" db="EMBL/GenBank/DDBJ databases">
        <title>Emergence of the Ug99 lineage of the wheat stem rust pathogen through somatic hybridization.</title>
        <authorList>
            <person name="Li F."/>
            <person name="Upadhyaya N.M."/>
            <person name="Sperschneider J."/>
            <person name="Matny O."/>
            <person name="Nguyen-Phuc H."/>
            <person name="Mago R."/>
            <person name="Raley C."/>
            <person name="Miller M.E."/>
            <person name="Silverstein K.A.T."/>
            <person name="Henningsen E."/>
            <person name="Hirsch C.D."/>
            <person name="Visser B."/>
            <person name="Pretorius Z.A."/>
            <person name="Steffenson B.J."/>
            <person name="Schwessinger B."/>
            <person name="Dodds P.N."/>
            <person name="Figueroa M."/>
        </authorList>
    </citation>
    <scope>NUCLEOTIDE SEQUENCE [LARGE SCALE GENOMIC DNA]</scope>
    <source>
        <strain evidence="2 3">Ug99</strain>
    </source>
</reference>
<organism evidence="2 3">
    <name type="scientific">Puccinia graminis f. sp. tritici</name>
    <dbReference type="NCBI Taxonomy" id="56615"/>
    <lineage>
        <taxon>Eukaryota</taxon>
        <taxon>Fungi</taxon>
        <taxon>Dikarya</taxon>
        <taxon>Basidiomycota</taxon>
        <taxon>Pucciniomycotina</taxon>
        <taxon>Pucciniomycetes</taxon>
        <taxon>Pucciniales</taxon>
        <taxon>Pucciniaceae</taxon>
        <taxon>Puccinia</taxon>
    </lineage>
</organism>
<accession>A0A5B0RF85</accession>
<dbReference type="EMBL" id="VDEP01000204">
    <property type="protein sequence ID" value="KAA1124357.1"/>
    <property type="molecule type" value="Genomic_DNA"/>
</dbReference>
<proteinExistence type="predicted"/>
<feature type="chain" id="PRO_5022952409" evidence="1">
    <location>
        <begin position="18"/>
        <end position="55"/>
    </location>
</feature>
<evidence type="ECO:0000313" key="2">
    <source>
        <dbReference type="EMBL" id="KAA1124357.1"/>
    </source>
</evidence>
<comment type="caution">
    <text evidence="2">The sequence shown here is derived from an EMBL/GenBank/DDBJ whole genome shotgun (WGS) entry which is preliminary data.</text>
</comment>
<protein>
    <submittedName>
        <fullName evidence="2">Uncharacterized protein</fullName>
    </submittedName>
</protein>
<dbReference type="AlphaFoldDB" id="A0A5B0RF85"/>